<dbReference type="OrthoDB" id="5497985at2"/>
<proteinExistence type="predicted"/>
<evidence type="ECO:0000313" key="4">
    <source>
        <dbReference type="Proteomes" id="UP000440224"/>
    </source>
</evidence>
<gene>
    <name evidence="3" type="ORF">GF068_36725</name>
</gene>
<protein>
    <submittedName>
        <fullName evidence="3">Uncharacterized protein</fullName>
    </submittedName>
</protein>
<keyword evidence="4" id="KW-1185">Reference proteome</keyword>
<dbReference type="RefSeq" id="WP_153824216.1">
    <property type="nucleotide sequence ID" value="NZ_WJIE01000017.1"/>
</dbReference>
<keyword evidence="2" id="KW-1133">Transmembrane helix</keyword>
<dbReference type="AlphaFoldDB" id="A0A6N7Q583"/>
<keyword evidence="2" id="KW-0812">Transmembrane</keyword>
<accession>A0A6N7Q583</accession>
<comment type="caution">
    <text evidence="3">The sequence shown here is derived from an EMBL/GenBank/DDBJ whole genome shotgun (WGS) entry which is preliminary data.</text>
</comment>
<evidence type="ECO:0000256" key="1">
    <source>
        <dbReference type="SAM" id="MobiDB-lite"/>
    </source>
</evidence>
<feature type="compositionally biased region" description="Low complexity" evidence="1">
    <location>
        <begin position="437"/>
        <end position="458"/>
    </location>
</feature>
<reference evidence="3 4" key="1">
    <citation type="submission" date="2019-10" db="EMBL/GenBank/DDBJ databases">
        <title>A soil myxobacterium in the family Polyangiaceae.</title>
        <authorList>
            <person name="Li Y."/>
            <person name="Wang J."/>
        </authorList>
    </citation>
    <scope>NUCLEOTIDE SEQUENCE [LARGE SCALE GENOMIC DNA]</scope>
    <source>
        <strain evidence="3 4">DSM 14734</strain>
    </source>
</reference>
<feature type="compositionally biased region" description="Basic and acidic residues" evidence="1">
    <location>
        <begin position="305"/>
        <end position="338"/>
    </location>
</feature>
<feature type="region of interest" description="Disordered" evidence="1">
    <location>
        <begin position="299"/>
        <end position="339"/>
    </location>
</feature>
<dbReference type="EMBL" id="WJIE01000017">
    <property type="protein sequence ID" value="MRG97434.1"/>
    <property type="molecule type" value="Genomic_DNA"/>
</dbReference>
<feature type="compositionally biased region" description="Acidic residues" evidence="1">
    <location>
        <begin position="391"/>
        <end position="400"/>
    </location>
</feature>
<sequence>MDNRSDRGTGYVVPTYEAPKGAAFHHFLHGNVPGHEIDFIYRPTMADGPLSRQHFGHLSRLLMFIEPRGVGGSAFAIGNLSRDDSHHEPGHGGLAFIVSLRIRGARDHAGRLAPSFSHAIAMVDRDFDANAILDASLAFERRVFSGTRPNAEDGGFYHAYARCVSEAERARGLLEGYTNDFTDLPIPGPSKTGLRYSAAGVTQPRRVVVLHADGASFEDLARAASRIAAILYRSDVKWTAVSDGRESDLPGGLTVRLMPASEAGVPEEGIAVHRLEELPEAEEELALRLFGARPTQKYGMPGARPEWRRGAELSGARVEEKARGGGAAPDREDAEATVRRAPRRRGWVAFLGIALVAAAGIGAAVLQGQPEPEVEAPPALSTPAPVRVTEEEATEADEVPGPEAKKKAPGHAHTAKTSAPRPAGATGVRPGAGTTWKGSKPAPTKTPAPTGKKPCKPGVLGDCPE</sequence>
<evidence type="ECO:0000256" key="2">
    <source>
        <dbReference type="SAM" id="Phobius"/>
    </source>
</evidence>
<keyword evidence="2" id="KW-0472">Membrane</keyword>
<feature type="region of interest" description="Disordered" evidence="1">
    <location>
        <begin position="369"/>
        <end position="465"/>
    </location>
</feature>
<name>A0A6N7Q583_9BACT</name>
<feature type="transmembrane region" description="Helical" evidence="2">
    <location>
        <begin position="347"/>
        <end position="366"/>
    </location>
</feature>
<dbReference type="Proteomes" id="UP000440224">
    <property type="component" value="Unassembled WGS sequence"/>
</dbReference>
<evidence type="ECO:0000313" key="3">
    <source>
        <dbReference type="EMBL" id="MRG97434.1"/>
    </source>
</evidence>
<organism evidence="3 4">
    <name type="scientific">Polyangium spumosum</name>
    <dbReference type="NCBI Taxonomy" id="889282"/>
    <lineage>
        <taxon>Bacteria</taxon>
        <taxon>Pseudomonadati</taxon>
        <taxon>Myxococcota</taxon>
        <taxon>Polyangia</taxon>
        <taxon>Polyangiales</taxon>
        <taxon>Polyangiaceae</taxon>
        <taxon>Polyangium</taxon>
    </lineage>
</organism>